<feature type="region of interest" description="Disordered" evidence="1">
    <location>
        <begin position="1"/>
        <end position="70"/>
    </location>
</feature>
<organism evidence="2 3">
    <name type="scientific">Helicoverpa armigera</name>
    <name type="common">Cotton bollworm</name>
    <name type="synonym">Heliothis armigera</name>
    <dbReference type="NCBI Taxonomy" id="29058"/>
    <lineage>
        <taxon>Eukaryota</taxon>
        <taxon>Metazoa</taxon>
        <taxon>Ecdysozoa</taxon>
        <taxon>Arthropoda</taxon>
        <taxon>Hexapoda</taxon>
        <taxon>Insecta</taxon>
        <taxon>Pterygota</taxon>
        <taxon>Neoptera</taxon>
        <taxon>Endopterygota</taxon>
        <taxon>Lepidoptera</taxon>
        <taxon>Glossata</taxon>
        <taxon>Ditrysia</taxon>
        <taxon>Noctuoidea</taxon>
        <taxon>Noctuidae</taxon>
        <taxon>Heliothinae</taxon>
        <taxon>Helicoverpa</taxon>
    </lineage>
</organism>
<keyword evidence="3" id="KW-1185">Reference proteome</keyword>
<accession>A0A2W1BGR0</accession>
<sequence>MRRAFPRRWVSAPAPAAAKVTPPPENGRRRTKERNRSSGSTLSASLLQVEERDSGTESDDDAAPPARPALEHSVAGVSRALLRALCYALQLCSVPVLPQIPHAGYGFEISLAKLHPDGNLQVSGHIKLAARHITCRRHLPTYSMDISSLKKQIRGIIRVACAVGSPFAQDYEADGQSARVAPAPRASRRSAGP</sequence>
<feature type="compositionally biased region" description="Low complexity" evidence="1">
    <location>
        <begin position="177"/>
        <end position="193"/>
    </location>
</feature>
<reference evidence="2 3" key="1">
    <citation type="journal article" date="2017" name="BMC Biol.">
        <title>Genomic innovations, transcriptional plasticity and gene loss underlying the evolution and divergence of two highly polyphagous and invasive Helicoverpa pest species.</title>
        <authorList>
            <person name="Pearce S.L."/>
            <person name="Clarke D.F."/>
            <person name="East P.D."/>
            <person name="Elfekih S."/>
            <person name="Gordon K.H."/>
            <person name="Jermiin L.S."/>
            <person name="McGaughran A."/>
            <person name="Oakeshott J.G."/>
            <person name="Papanikolaou A."/>
            <person name="Perera O.P."/>
            <person name="Rane R.V."/>
            <person name="Richards S."/>
            <person name="Tay W.T."/>
            <person name="Walsh T.K."/>
            <person name="Anderson A."/>
            <person name="Anderson C.J."/>
            <person name="Asgari S."/>
            <person name="Board P.G."/>
            <person name="Bretschneider A."/>
            <person name="Campbell P.M."/>
            <person name="Chertemps T."/>
            <person name="Christeller J.T."/>
            <person name="Coppin C.W."/>
            <person name="Downes S.J."/>
            <person name="Duan G."/>
            <person name="Farnsworth C.A."/>
            <person name="Good R.T."/>
            <person name="Han L.B."/>
            <person name="Han Y.C."/>
            <person name="Hatje K."/>
            <person name="Horne I."/>
            <person name="Huang Y.P."/>
            <person name="Hughes D.S."/>
            <person name="Jacquin-Joly E."/>
            <person name="James W."/>
            <person name="Jhangiani S."/>
            <person name="Kollmar M."/>
            <person name="Kuwar S.S."/>
            <person name="Li S."/>
            <person name="Liu N.Y."/>
            <person name="Maibeche M.T."/>
            <person name="Miller J.R."/>
            <person name="Montagne N."/>
            <person name="Perry T."/>
            <person name="Qu J."/>
            <person name="Song S.V."/>
            <person name="Sutton G.G."/>
            <person name="Vogel H."/>
            <person name="Walenz B.P."/>
            <person name="Xu W."/>
            <person name="Zhang H.J."/>
            <person name="Zou Z."/>
            <person name="Batterham P."/>
            <person name="Edwards O.R."/>
            <person name="Feyereisen R."/>
            <person name="Gibbs R.A."/>
            <person name="Heckel D.G."/>
            <person name="McGrath A."/>
            <person name="Robin C."/>
            <person name="Scherer S.E."/>
            <person name="Worley K.C."/>
            <person name="Wu Y.D."/>
        </authorList>
    </citation>
    <scope>NUCLEOTIDE SEQUENCE [LARGE SCALE GENOMIC DNA]</scope>
    <source>
        <strain evidence="2">Harm_GR_Male_#8</strain>
        <tissue evidence="2">Whole organism</tissue>
    </source>
</reference>
<feature type="region of interest" description="Disordered" evidence="1">
    <location>
        <begin position="172"/>
        <end position="193"/>
    </location>
</feature>
<name>A0A2W1BGR0_HELAM</name>
<evidence type="ECO:0000313" key="3">
    <source>
        <dbReference type="Proteomes" id="UP000249218"/>
    </source>
</evidence>
<evidence type="ECO:0000256" key="1">
    <source>
        <dbReference type="SAM" id="MobiDB-lite"/>
    </source>
</evidence>
<dbReference type="EMBL" id="KZ150059">
    <property type="protein sequence ID" value="PZC74252.1"/>
    <property type="molecule type" value="Genomic_DNA"/>
</dbReference>
<feature type="compositionally biased region" description="Polar residues" evidence="1">
    <location>
        <begin position="37"/>
        <end position="46"/>
    </location>
</feature>
<gene>
    <name evidence="2" type="primary">HaOG208147</name>
    <name evidence="2" type="ORF">B5X24_HaOG208147</name>
</gene>
<protein>
    <submittedName>
        <fullName evidence="2">Uncharacterized protein</fullName>
    </submittedName>
</protein>
<evidence type="ECO:0000313" key="2">
    <source>
        <dbReference type="EMBL" id="PZC74252.1"/>
    </source>
</evidence>
<dbReference type="AlphaFoldDB" id="A0A2W1BGR0"/>
<dbReference type="Proteomes" id="UP000249218">
    <property type="component" value="Unassembled WGS sequence"/>
</dbReference>
<proteinExistence type="predicted"/>